<dbReference type="InterPro" id="IPR032567">
    <property type="entry name" value="RTL1-rel"/>
</dbReference>
<dbReference type="PANTHER" id="PTHR15503:SF45">
    <property type="entry name" value="RNA-DIRECTED DNA POLYMERASE HOMOLOG"/>
    <property type="match status" value="1"/>
</dbReference>
<reference evidence="1 2" key="1">
    <citation type="journal article" date="2018" name="PLoS Genet.">
        <title>Population sequencing reveals clonal diversity and ancestral inbreeding in the grapevine cultivar Chardonnay.</title>
        <authorList>
            <person name="Roach M.J."/>
            <person name="Johnson D.L."/>
            <person name="Bohlmann J."/>
            <person name="van Vuuren H.J."/>
            <person name="Jones S.J."/>
            <person name="Pretorius I.S."/>
            <person name="Schmidt S.A."/>
            <person name="Borneman A.R."/>
        </authorList>
    </citation>
    <scope>NUCLEOTIDE SEQUENCE [LARGE SCALE GENOMIC DNA]</scope>
    <source>
        <strain evidence="2">cv. Chardonnay</strain>
        <tissue evidence="1">Leaf</tissue>
    </source>
</reference>
<sequence length="284" mass="32057">MTHQDAQATSDVVTVSFIGLLGMPVSSMDFNLIVAIPMGVSVVTSKMLRDCLVMIGYKEMPVDLVLLDLQDFDIILGMDWFASYHASVDCFGKMVIFSIPGQPEKGFQGFLAYVVSNESDLKLEDIPVVRDFPEVLPNDLPGLPPERKMKFTINLVLGTTPISKTPYRMAPVELKELKSGYRQLRVRSDDVPKTSFRTRSGEEHERHLSIVLQTLKDKQLYAKLKKCEFWLDKVYFLGHVVTKDGISADPGKFIKGFSKIALSLTKMTQKGVKFEWFDDYGHSF</sequence>
<dbReference type="InterPro" id="IPR043128">
    <property type="entry name" value="Rev_trsase/Diguanyl_cyclase"/>
</dbReference>
<dbReference type="InterPro" id="IPR021109">
    <property type="entry name" value="Peptidase_aspartic_dom_sf"/>
</dbReference>
<evidence type="ECO:0000313" key="1">
    <source>
        <dbReference type="EMBL" id="RVW14606.1"/>
    </source>
</evidence>
<protein>
    <recommendedName>
        <fullName evidence="3">Reverse transcriptase/retrotransposon-derived protein RNase H-like domain-containing protein</fullName>
    </recommendedName>
</protein>
<comment type="caution">
    <text evidence="1">The sequence shown here is derived from an EMBL/GenBank/DDBJ whole genome shotgun (WGS) entry which is preliminary data.</text>
</comment>
<accession>A0A438BUG1</accession>
<dbReference type="Gene3D" id="3.30.70.270">
    <property type="match status" value="1"/>
</dbReference>
<name>A0A438BUG1_VITVI</name>
<dbReference type="PANTHER" id="PTHR15503">
    <property type="entry name" value="LDOC1 RELATED"/>
    <property type="match status" value="1"/>
</dbReference>
<evidence type="ECO:0008006" key="3">
    <source>
        <dbReference type="Google" id="ProtNLM"/>
    </source>
</evidence>
<dbReference type="SUPFAM" id="SSF56672">
    <property type="entry name" value="DNA/RNA polymerases"/>
    <property type="match status" value="1"/>
</dbReference>
<dbReference type="Gene3D" id="2.40.70.10">
    <property type="entry name" value="Acid Proteases"/>
    <property type="match status" value="1"/>
</dbReference>
<dbReference type="EMBL" id="QGNW01002616">
    <property type="protein sequence ID" value="RVW14606.1"/>
    <property type="molecule type" value="Genomic_DNA"/>
</dbReference>
<dbReference type="Pfam" id="PF08284">
    <property type="entry name" value="RVP_2"/>
    <property type="match status" value="1"/>
</dbReference>
<proteinExistence type="predicted"/>
<organism evidence="1 2">
    <name type="scientific">Vitis vinifera</name>
    <name type="common">Grape</name>
    <dbReference type="NCBI Taxonomy" id="29760"/>
    <lineage>
        <taxon>Eukaryota</taxon>
        <taxon>Viridiplantae</taxon>
        <taxon>Streptophyta</taxon>
        <taxon>Embryophyta</taxon>
        <taxon>Tracheophyta</taxon>
        <taxon>Spermatophyta</taxon>
        <taxon>Magnoliopsida</taxon>
        <taxon>eudicotyledons</taxon>
        <taxon>Gunneridae</taxon>
        <taxon>Pentapetalae</taxon>
        <taxon>rosids</taxon>
        <taxon>Vitales</taxon>
        <taxon>Vitaceae</taxon>
        <taxon>Viteae</taxon>
        <taxon>Vitis</taxon>
    </lineage>
</organism>
<dbReference type="Proteomes" id="UP000288805">
    <property type="component" value="Unassembled WGS sequence"/>
</dbReference>
<dbReference type="CDD" id="cd00303">
    <property type="entry name" value="retropepsin_like"/>
    <property type="match status" value="1"/>
</dbReference>
<dbReference type="InterPro" id="IPR043502">
    <property type="entry name" value="DNA/RNA_pol_sf"/>
</dbReference>
<evidence type="ECO:0000313" key="2">
    <source>
        <dbReference type="Proteomes" id="UP000288805"/>
    </source>
</evidence>
<gene>
    <name evidence="1" type="ORF">CK203_083863</name>
</gene>
<dbReference type="AlphaFoldDB" id="A0A438BUG1"/>